<organism evidence="3 4">
    <name type="scientific">Populus trichocarpa</name>
    <name type="common">Western balsam poplar</name>
    <name type="synonym">Populus balsamifera subsp. trichocarpa</name>
    <dbReference type="NCBI Taxonomy" id="3694"/>
    <lineage>
        <taxon>Eukaryota</taxon>
        <taxon>Viridiplantae</taxon>
        <taxon>Streptophyta</taxon>
        <taxon>Embryophyta</taxon>
        <taxon>Tracheophyta</taxon>
        <taxon>Spermatophyta</taxon>
        <taxon>Magnoliopsida</taxon>
        <taxon>eudicotyledons</taxon>
        <taxon>Gunneridae</taxon>
        <taxon>Pentapetalae</taxon>
        <taxon>rosids</taxon>
        <taxon>fabids</taxon>
        <taxon>Malpighiales</taxon>
        <taxon>Salicaceae</taxon>
        <taxon>Saliceae</taxon>
        <taxon>Populus</taxon>
    </lineage>
</organism>
<feature type="region of interest" description="Disordered" evidence="1">
    <location>
        <begin position="832"/>
        <end position="890"/>
    </location>
</feature>
<evidence type="ECO:0000313" key="3">
    <source>
        <dbReference type="EMBL" id="PNT19513.1"/>
    </source>
</evidence>
<proteinExistence type="predicted"/>
<feature type="region of interest" description="Disordered" evidence="1">
    <location>
        <begin position="1242"/>
        <end position="1305"/>
    </location>
</feature>
<feature type="compositionally biased region" description="Basic and acidic residues" evidence="1">
    <location>
        <begin position="1254"/>
        <end position="1266"/>
    </location>
</feature>
<feature type="compositionally biased region" description="Basic and acidic residues" evidence="1">
    <location>
        <begin position="1409"/>
        <end position="1418"/>
    </location>
</feature>
<feature type="compositionally biased region" description="Low complexity" evidence="1">
    <location>
        <begin position="654"/>
        <end position="663"/>
    </location>
</feature>
<feature type="compositionally biased region" description="Polar residues" evidence="1">
    <location>
        <begin position="855"/>
        <end position="866"/>
    </location>
</feature>
<feature type="region of interest" description="Disordered" evidence="1">
    <location>
        <begin position="1399"/>
        <end position="1420"/>
    </location>
</feature>
<keyword evidence="4" id="KW-1185">Reference proteome</keyword>
<keyword evidence="2" id="KW-0812">Transmembrane</keyword>
<sequence>MGIDAKEFQAFMWRVLKLSMSSCSAFVQKYPFASGFSLTLLALYLFFPSVFYFLIYSLPFLGCTAVFIRYYLNSQKHGVVERKEHGISSDAADAANRDDNSSIEARRMLQRNVNENKDKSDTHAVKEEKNMVSSMPSNDDFIGRTALVEQKPKVIMEEKASYALNSGESSSYNVSLGENISEFSEASNPETVSFDGFNEQPAKLLVGGEVESESSSSEVDDEEEESEKGCKNAVEWTANDQKNLMDLGDSELERNRRLESLIARRRARKSFKMSSSAAPGTMHPVLVARSNTFHVSKSSDDRIPSSAPSILLPTQNPFDLPYEPFEEKPNLMADSFQQEFMADHLKEMLFCRHESFSLGYSPPLENTQLDQHEGTGYSRSKMQLDKENHGPLADHSLFQRGETLRRDLTVTDLVTEEARSSNQVTNKRERDREVETSRVKHKGENMGQSHDKDPSLGDENDIQRDTDLIKHKKIWPRPFSSTENIFNAKTAENSESLQPTTFKFPEVFYNRAPNSLPCPVPKASAVAEPSYDSSPSAIYNTGMEEHFFYKHKDPWHTHTNSIASDMQVEVSEIGSPPLTADGIASSNDGESLVYDGDSEQEITSGSEDMWGASPLAPKVQENENVTRQIYEVGEGDITEEGYSRLRNEPEDPTSSSLWSLSSSRAEISQEDQAHSMSIDPKHFNYVKHIVEEEREQRPSNPSDVVPPEHSQEGMQLMEDSMPQKPSEVYFQKPQESRNAPGNSAEEMNINCDADDTVTYDDRGDLKSNENIYVGAENSMMQVVIANLSEPAEGSNSKSNSDIMSESLINPEKSVEGMDGSCNVNDSRLLVNDHLEDSKSNEDRDSGAEKAMQVLVSDQSQPDVESNSESRKHIESKSLNSPEKSGEDANITYNVNDPFVHIKNSVEELESIEDIDRDYERLTEHSDIKSTSMPVEVEDNPTSTQGSREDQITLIEVGVSGANQSFNDPTTSGILPELIVEQASTNSSLSSSPKSVLAYRIPADIGSSSDFSQLVSTDMEERLPLTATQDTSHVVNDSVDHPSIDNKSEKSEEPSNTQGKPTEEAIEMENMKGSSLDDEETMEDLKSRKNIDDESETSIGNEAPVKLSKPQKEISPRSFEHLEDASARLADNETNIDVSKSEGEHSTSDVPGLMVEEEESTNRSRDVAGEVNLISEVSDPSINKKEDLEKLRFFEGSEGEPQFPTRREIFVEPVKPANITSLEDHDYSPGVLTENETIVVSSQAMEDVDNSSNSKETDGFGTRRADQEIGDLLKPAGAIGTSETTKDVQGNPKDLTDQKAVFDPSKPAVDGENILVTLEAKDSAADIIHNVNEAVASEFINNEKFNHVQDSEDDESQRLDSQENIMEPLKAVAFTNSESIRDLESESKILVEDEVNVIPSYPAGEINSSNDRENTEDPGKSTVHLTVMTISEPSRGYVKQDPGS</sequence>
<dbReference type="PANTHER" id="PTHR33870:SF16">
    <property type="entry name" value="PROTEIN, PUTATIVE-RELATED"/>
    <property type="match status" value="1"/>
</dbReference>
<feature type="region of interest" description="Disordered" evidence="1">
    <location>
        <begin position="1025"/>
        <end position="1164"/>
    </location>
</feature>
<feature type="compositionally biased region" description="Basic and acidic residues" evidence="1">
    <location>
        <begin position="426"/>
        <end position="461"/>
    </location>
</feature>
<feature type="compositionally biased region" description="Polar residues" evidence="1">
    <location>
        <begin position="1242"/>
        <end position="1253"/>
    </location>
</feature>
<feature type="transmembrane region" description="Helical" evidence="2">
    <location>
        <begin position="30"/>
        <end position="47"/>
    </location>
</feature>
<feature type="compositionally biased region" description="Basic and acidic residues" evidence="1">
    <location>
        <begin position="114"/>
        <end position="130"/>
    </location>
</feature>
<feature type="compositionally biased region" description="Basic and acidic residues" evidence="1">
    <location>
        <begin position="1037"/>
        <end position="1052"/>
    </location>
</feature>
<gene>
    <name evidence="3" type="ORF">POPTR_009G043000</name>
</gene>
<feature type="region of interest" description="Disordered" evidence="1">
    <location>
        <begin position="692"/>
        <end position="762"/>
    </location>
</feature>
<feature type="region of interest" description="Disordered" evidence="1">
    <location>
        <begin position="206"/>
        <end position="229"/>
    </location>
</feature>
<feature type="compositionally biased region" description="Polar residues" evidence="1">
    <location>
        <begin position="1025"/>
        <end position="1034"/>
    </location>
</feature>
<reference evidence="3 4" key="1">
    <citation type="journal article" date="2006" name="Science">
        <title>The genome of black cottonwood, Populus trichocarpa (Torr. &amp; Gray).</title>
        <authorList>
            <person name="Tuskan G.A."/>
            <person name="Difazio S."/>
            <person name="Jansson S."/>
            <person name="Bohlmann J."/>
            <person name="Grigoriev I."/>
            <person name="Hellsten U."/>
            <person name="Putnam N."/>
            <person name="Ralph S."/>
            <person name="Rombauts S."/>
            <person name="Salamov A."/>
            <person name="Schein J."/>
            <person name="Sterck L."/>
            <person name="Aerts A."/>
            <person name="Bhalerao R.R."/>
            <person name="Bhalerao R.P."/>
            <person name="Blaudez D."/>
            <person name="Boerjan W."/>
            <person name="Brun A."/>
            <person name="Brunner A."/>
            <person name="Busov V."/>
            <person name="Campbell M."/>
            <person name="Carlson J."/>
            <person name="Chalot M."/>
            <person name="Chapman J."/>
            <person name="Chen G.L."/>
            <person name="Cooper D."/>
            <person name="Coutinho P.M."/>
            <person name="Couturier J."/>
            <person name="Covert S."/>
            <person name="Cronk Q."/>
            <person name="Cunningham R."/>
            <person name="Davis J."/>
            <person name="Degroeve S."/>
            <person name="Dejardin A."/>
            <person name="Depamphilis C."/>
            <person name="Detter J."/>
            <person name="Dirks B."/>
            <person name="Dubchak I."/>
            <person name="Duplessis S."/>
            <person name="Ehlting J."/>
            <person name="Ellis B."/>
            <person name="Gendler K."/>
            <person name="Goodstein D."/>
            <person name="Gribskov M."/>
            <person name="Grimwood J."/>
            <person name="Groover A."/>
            <person name="Gunter L."/>
            <person name="Hamberger B."/>
            <person name="Heinze B."/>
            <person name="Helariutta Y."/>
            <person name="Henrissat B."/>
            <person name="Holligan D."/>
            <person name="Holt R."/>
            <person name="Huang W."/>
            <person name="Islam-Faridi N."/>
            <person name="Jones S."/>
            <person name="Jones-Rhoades M."/>
            <person name="Jorgensen R."/>
            <person name="Joshi C."/>
            <person name="Kangasjarvi J."/>
            <person name="Karlsson J."/>
            <person name="Kelleher C."/>
            <person name="Kirkpatrick R."/>
            <person name="Kirst M."/>
            <person name="Kohler A."/>
            <person name="Kalluri U."/>
            <person name="Larimer F."/>
            <person name="Leebens-Mack J."/>
            <person name="Leple J.C."/>
            <person name="Locascio P."/>
            <person name="Lou Y."/>
            <person name="Lucas S."/>
            <person name="Martin F."/>
            <person name="Montanini B."/>
            <person name="Napoli C."/>
            <person name="Nelson D.R."/>
            <person name="Nelson C."/>
            <person name="Nieminen K."/>
            <person name="Nilsson O."/>
            <person name="Pereda V."/>
            <person name="Peter G."/>
            <person name="Philippe R."/>
            <person name="Pilate G."/>
            <person name="Poliakov A."/>
            <person name="Razumovskaya J."/>
            <person name="Richardson P."/>
            <person name="Rinaldi C."/>
            <person name="Ritland K."/>
            <person name="Rouze P."/>
            <person name="Ryaboy D."/>
            <person name="Schmutz J."/>
            <person name="Schrader J."/>
            <person name="Segerman B."/>
            <person name="Shin H."/>
            <person name="Siddiqui A."/>
            <person name="Sterky F."/>
            <person name="Terry A."/>
            <person name="Tsai C.J."/>
            <person name="Uberbacher E."/>
            <person name="Unneberg P."/>
            <person name="Vahala J."/>
            <person name="Wall K."/>
            <person name="Wessler S."/>
            <person name="Yang G."/>
            <person name="Yin T."/>
            <person name="Douglas C."/>
            <person name="Marra M."/>
            <person name="Sandberg G."/>
            <person name="Van de Peer Y."/>
            <person name="Rokhsar D."/>
        </authorList>
    </citation>
    <scope>NUCLEOTIDE SEQUENCE [LARGE SCALE GENOMIC DNA]</scope>
    <source>
        <strain evidence="4">cv. Nisqually</strain>
    </source>
</reference>
<feature type="compositionally biased region" description="Basic and acidic residues" evidence="1">
    <location>
        <begin position="1109"/>
        <end position="1125"/>
    </location>
</feature>
<dbReference type="InParanoid" id="A0A2K1Z2K5"/>
<feature type="region of interest" description="Disordered" evidence="1">
    <location>
        <begin position="110"/>
        <end position="136"/>
    </location>
</feature>
<dbReference type="Proteomes" id="UP000006729">
    <property type="component" value="Chromosome 9"/>
</dbReference>
<evidence type="ECO:0000313" key="4">
    <source>
        <dbReference type="Proteomes" id="UP000006729"/>
    </source>
</evidence>
<feature type="compositionally biased region" description="Basic and acidic residues" evidence="1">
    <location>
        <begin position="1082"/>
        <end position="1091"/>
    </location>
</feature>
<feature type="compositionally biased region" description="Basic and acidic residues" evidence="1">
    <location>
        <begin position="832"/>
        <end position="847"/>
    </location>
</feature>
<feature type="region of interest" description="Disordered" evidence="1">
    <location>
        <begin position="415"/>
        <end position="461"/>
    </location>
</feature>
<name>A0A2K1Z2K5_POPTR</name>
<protein>
    <submittedName>
        <fullName evidence="3">Uncharacterized protein</fullName>
    </submittedName>
</protein>
<feature type="region of interest" description="Disordered" evidence="1">
    <location>
        <begin position="580"/>
        <end position="680"/>
    </location>
</feature>
<accession>A0A2K1Z2K5</accession>
<evidence type="ECO:0000256" key="2">
    <source>
        <dbReference type="SAM" id="Phobius"/>
    </source>
</evidence>
<evidence type="ECO:0000256" key="1">
    <source>
        <dbReference type="SAM" id="MobiDB-lite"/>
    </source>
</evidence>
<keyword evidence="2" id="KW-0472">Membrane</keyword>
<keyword evidence="2" id="KW-1133">Transmembrane helix</keyword>
<dbReference type="EMBL" id="CM009298">
    <property type="protein sequence ID" value="PNT19513.1"/>
    <property type="molecule type" value="Genomic_DNA"/>
</dbReference>
<dbReference type="PANTHER" id="PTHR33870">
    <property type="entry name" value="CARDIOMYOPATHY-ASSOCIATED PROTEIN"/>
    <property type="match status" value="1"/>
</dbReference>